<protein>
    <submittedName>
        <fullName evidence="3">ArsC family reductase</fullName>
    </submittedName>
</protein>
<dbReference type="Gene3D" id="3.40.30.10">
    <property type="entry name" value="Glutaredoxin"/>
    <property type="match status" value="1"/>
</dbReference>
<dbReference type="Proteomes" id="UP001465153">
    <property type="component" value="Unassembled WGS sequence"/>
</dbReference>
<evidence type="ECO:0000256" key="1">
    <source>
        <dbReference type="ARBA" id="ARBA00007198"/>
    </source>
</evidence>
<dbReference type="PANTHER" id="PTHR30041">
    <property type="entry name" value="ARSENATE REDUCTASE"/>
    <property type="match status" value="1"/>
</dbReference>
<dbReference type="CDD" id="cd03035">
    <property type="entry name" value="ArsC_Yffb"/>
    <property type="match status" value="1"/>
</dbReference>
<keyword evidence="4" id="KW-1185">Reference proteome</keyword>
<organism evidence="3 4">
    <name type="scientific">Sessilibacter corallicola</name>
    <dbReference type="NCBI Taxonomy" id="2904075"/>
    <lineage>
        <taxon>Bacteria</taxon>
        <taxon>Pseudomonadati</taxon>
        <taxon>Pseudomonadota</taxon>
        <taxon>Gammaproteobacteria</taxon>
        <taxon>Cellvibrionales</taxon>
        <taxon>Cellvibrionaceae</taxon>
        <taxon>Sessilibacter</taxon>
    </lineage>
</organism>
<evidence type="ECO:0000313" key="4">
    <source>
        <dbReference type="Proteomes" id="UP001465153"/>
    </source>
</evidence>
<dbReference type="EMBL" id="BAABWN010000003">
    <property type="protein sequence ID" value="GAA6167522.1"/>
    <property type="molecule type" value="Genomic_DNA"/>
</dbReference>
<sequence>MITLYGIKNCDTVKKARKWLDERNIDYTFHDFRVDGLDTEQVESWLSELGADAVVNKRSTTWKQLTESQKEQALSDDAAALICENPTLIKRPLLDTGESRHLGFKADNYQLWLQS</sequence>
<dbReference type="PROSITE" id="PS51353">
    <property type="entry name" value="ARSC"/>
    <property type="match status" value="1"/>
</dbReference>
<dbReference type="InterPro" id="IPR036249">
    <property type="entry name" value="Thioredoxin-like_sf"/>
</dbReference>
<dbReference type="NCBIfam" id="TIGR01617">
    <property type="entry name" value="arsC_related"/>
    <property type="match status" value="1"/>
</dbReference>
<name>A0ABQ0A7E2_9GAMM</name>
<dbReference type="Pfam" id="PF03960">
    <property type="entry name" value="ArsC"/>
    <property type="match status" value="1"/>
</dbReference>
<evidence type="ECO:0000256" key="2">
    <source>
        <dbReference type="PROSITE-ProRule" id="PRU01282"/>
    </source>
</evidence>
<evidence type="ECO:0000313" key="3">
    <source>
        <dbReference type="EMBL" id="GAA6167522.1"/>
    </source>
</evidence>
<gene>
    <name evidence="3" type="ORF">NBRC116591_13320</name>
</gene>
<comment type="similarity">
    <text evidence="1 2">Belongs to the ArsC family.</text>
</comment>
<dbReference type="InterPro" id="IPR006504">
    <property type="entry name" value="Tscrpt_reg_Spx/MgsR"/>
</dbReference>
<dbReference type="PANTHER" id="PTHR30041:SF8">
    <property type="entry name" value="PROTEIN YFFB"/>
    <property type="match status" value="1"/>
</dbReference>
<dbReference type="RefSeq" id="WP_233088458.1">
    <property type="nucleotide sequence ID" value="NZ_BAABWN010000003.1"/>
</dbReference>
<reference evidence="3 4" key="1">
    <citation type="submission" date="2024-04" db="EMBL/GenBank/DDBJ databases">
        <title>Draft genome sequence of Sessilibacter corallicola NBRC 116591.</title>
        <authorList>
            <person name="Miyakawa T."/>
            <person name="Kusuya Y."/>
            <person name="Miura T."/>
        </authorList>
    </citation>
    <scope>NUCLEOTIDE SEQUENCE [LARGE SCALE GENOMIC DNA]</scope>
    <source>
        <strain evidence="3 4">KU-00831-HH</strain>
    </source>
</reference>
<dbReference type="InterPro" id="IPR006660">
    <property type="entry name" value="Arsenate_reductase-like"/>
</dbReference>
<accession>A0ABQ0A7E2</accession>
<proteinExistence type="inferred from homology"/>
<comment type="caution">
    <text evidence="3">The sequence shown here is derived from an EMBL/GenBank/DDBJ whole genome shotgun (WGS) entry which is preliminary data.</text>
</comment>
<dbReference type="NCBIfam" id="NF008107">
    <property type="entry name" value="PRK10853.1"/>
    <property type="match status" value="1"/>
</dbReference>
<dbReference type="SUPFAM" id="SSF52833">
    <property type="entry name" value="Thioredoxin-like"/>
    <property type="match status" value="1"/>
</dbReference>